<evidence type="ECO:0000256" key="3">
    <source>
        <dbReference type="ARBA" id="ARBA00022695"/>
    </source>
</evidence>
<evidence type="ECO:0000256" key="5">
    <source>
        <dbReference type="ARBA" id="ARBA00022759"/>
    </source>
</evidence>
<comment type="caution">
    <text evidence="9">The sequence shown here is derived from an EMBL/GenBank/DDBJ whole genome shotgun (WGS) entry which is preliminary data.</text>
</comment>
<keyword evidence="4" id="KW-0540">Nuclease</keyword>
<accession>A0AAD8Z182</accession>
<dbReference type="GO" id="GO:0003964">
    <property type="term" value="F:RNA-directed DNA polymerase activity"/>
    <property type="evidence" value="ECO:0007669"/>
    <property type="project" value="UniProtKB-KW"/>
</dbReference>
<name>A0AAD8Z182_9TELE</name>
<keyword evidence="3" id="KW-0548">Nucleotidyltransferase</keyword>
<dbReference type="Pfam" id="PF00385">
    <property type="entry name" value="Chromo"/>
    <property type="match status" value="1"/>
</dbReference>
<evidence type="ECO:0000256" key="4">
    <source>
        <dbReference type="ARBA" id="ARBA00022722"/>
    </source>
</evidence>
<reference evidence="9" key="1">
    <citation type="submission" date="2023-03" db="EMBL/GenBank/DDBJ databases">
        <title>Electrophorus voltai genome.</title>
        <authorList>
            <person name="Bian C."/>
        </authorList>
    </citation>
    <scope>NUCLEOTIDE SEQUENCE</scope>
    <source>
        <strain evidence="9">CB-2022</strain>
        <tissue evidence="9">Muscle</tissue>
    </source>
</reference>
<dbReference type="GO" id="GO:0016787">
    <property type="term" value="F:hydrolase activity"/>
    <property type="evidence" value="ECO:0007669"/>
    <property type="project" value="UniProtKB-KW"/>
</dbReference>
<keyword evidence="2" id="KW-0808">Transferase</keyword>
<dbReference type="InterPro" id="IPR041373">
    <property type="entry name" value="RT_RNaseH"/>
</dbReference>
<dbReference type="Proteomes" id="UP001239994">
    <property type="component" value="Unassembled WGS sequence"/>
</dbReference>
<organism evidence="9 10">
    <name type="scientific">Electrophorus voltai</name>
    <dbReference type="NCBI Taxonomy" id="2609070"/>
    <lineage>
        <taxon>Eukaryota</taxon>
        <taxon>Metazoa</taxon>
        <taxon>Chordata</taxon>
        <taxon>Craniata</taxon>
        <taxon>Vertebrata</taxon>
        <taxon>Euteleostomi</taxon>
        <taxon>Actinopterygii</taxon>
        <taxon>Neopterygii</taxon>
        <taxon>Teleostei</taxon>
        <taxon>Ostariophysi</taxon>
        <taxon>Gymnotiformes</taxon>
        <taxon>Gymnotoidei</taxon>
        <taxon>Gymnotidae</taxon>
        <taxon>Electrophorus</taxon>
    </lineage>
</organism>
<keyword evidence="10" id="KW-1185">Reference proteome</keyword>
<dbReference type="EMBL" id="JAROKS010000021">
    <property type="protein sequence ID" value="KAK1790514.1"/>
    <property type="molecule type" value="Genomic_DNA"/>
</dbReference>
<protein>
    <recommendedName>
        <fullName evidence="8">Chromo domain-containing protein</fullName>
    </recommendedName>
</protein>
<gene>
    <name evidence="9" type="ORF">P4O66_014403</name>
</gene>
<dbReference type="GO" id="GO:0004519">
    <property type="term" value="F:endonuclease activity"/>
    <property type="evidence" value="ECO:0007669"/>
    <property type="project" value="UniProtKB-KW"/>
</dbReference>
<dbReference type="GO" id="GO:0005634">
    <property type="term" value="C:nucleus"/>
    <property type="evidence" value="ECO:0007669"/>
    <property type="project" value="UniProtKB-SubCell"/>
</dbReference>
<dbReference type="InterPro" id="IPR043502">
    <property type="entry name" value="DNA/RNA_pol_sf"/>
</dbReference>
<sequence>MVDGAPAYTVKRLLDVWWVCVGVQYLVDWQGYGPEERSWIPSCHILDRGLIRAFCWDRATGLGMSGAAPSGGAELQPAERNFDVGNREPLATKLALEQWRHWRKGAEYPFSIYTNQKNLEYLESARWLNPRQARLEGPESRCFVHNLATFILSLLENYTSCPCLNTTGYIWLWFSSPIYRSFELNMYECDTGIM</sequence>
<evidence type="ECO:0000256" key="1">
    <source>
        <dbReference type="ARBA" id="ARBA00004123"/>
    </source>
</evidence>
<keyword evidence="6" id="KW-0378">Hydrolase</keyword>
<evidence type="ECO:0000256" key="6">
    <source>
        <dbReference type="ARBA" id="ARBA00022801"/>
    </source>
</evidence>
<dbReference type="PROSITE" id="PS50013">
    <property type="entry name" value="CHROMO_2"/>
    <property type="match status" value="1"/>
</dbReference>
<dbReference type="AlphaFoldDB" id="A0AAD8Z182"/>
<evidence type="ECO:0000259" key="8">
    <source>
        <dbReference type="PROSITE" id="PS50013"/>
    </source>
</evidence>
<proteinExistence type="predicted"/>
<evidence type="ECO:0000256" key="7">
    <source>
        <dbReference type="ARBA" id="ARBA00022918"/>
    </source>
</evidence>
<dbReference type="SUPFAM" id="SSF56672">
    <property type="entry name" value="DNA/RNA polymerases"/>
    <property type="match status" value="1"/>
</dbReference>
<evidence type="ECO:0000256" key="2">
    <source>
        <dbReference type="ARBA" id="ARBA00022679"/>
    </source>
</evidence>
<comment type="subcellular location">
    <subcellularLocation>
        <location evidence="1">Nucleus</location>
    </subcellularLocation>
</comment>
<keyword evidence="5" id="KW-0255">Endonuclease</keyword>
<dbReference type="InterPro" id="IPR023780">
    <property type="entry name" value="Chromo_domain"/>
</dbReference>
<evidence type="ECO:0000313" key="10">
    <source>
        <dbReference type="Proteomes" id="UP001239994"/>
    </source>
</evidence>
<dbReference type="InterPro" id="IPR000953">
    <property type="entry name" value="Chromo/chromo_shadow_dom"/>
</dbReference>
<evidence type="ECO:0000313" key="9">
    <source>
        <dbReference type="EMBL" id="KAK1790514.1"/>
    </source>
</evidence>
<dbReference type="SUPFAM" id="SSF54160">
    <property type="entry name" value="Chromo domain-like"/>
    <property type="match status" value="1"/>
</dbReference>
<dbReference type="InterPro" id="IPR016197">
    <property type="entry name" value="Chromo-like_dom_sf"/>
</dbReference>
<dbReference type="Pfam" id="PF17917">
    <property type="entry name" value="RT_RNaseH"/>
    <property type="match status" value="1"/>
</dbReference>
<keyword evidence="7" id="KW-0695">RNA-directed DNA polymerase</keyword>
<dbReference type="Gene3D" id="2.40.50.40">
    <property type="match status" value="1"/>
</dbReference>
<feature type="domain" description="Chromo" evidence="8">
    <location>
        <begin position="8"/>
        <end position="54"/>
    </location>
</feature>